<dbReference type="InterPro" id="IPR025711">
    <property type="entry name" value="PepSY"/>
</dbReference>
<accession>A0A0C6FS11</accession>
<dbReference type="Proteomes" id="UP000061432">
    <property type="component" value="Chromosome"/>
</dbReference>
<feature type="domain" description="PepSY" evidence="3">
    <location>
        <begin position="9"/>
        <end position="84"/>
    </location>
</feature>
<evidence type="ECO:0000313" key="4">
    <source>
        <dbReference type="EMBL" id="BAQ48234.1"/>
    </source>
</evidence>
<dbReference type="KEGG" id="maqu:Maq22A_c26900"/>
<gene>
    <name evidence="4" type="ORF">Maq22A_c26900</name>
</gene>
<evidence type="ECO:0000259" key="3">
    <source>
        <dbReference type="Pfam" id="PF13670"/>
    </source>
</evidence>
<dbReference type="RefSeq" id="WP_060849019.1">
    <property type="nucleotide sequence ID" value="NZ_AP014704.1"/>
</dbReference>
<evidence type="ECO:0000313" key="5">
    <source>
        <dbReference type="Proteomes" id="UP000061432"/>
    </source>
</evidence>
<feature type="chain" id="PRO_5002189383" evidence="2">
    <location>
        <begin position="24"/>
        <end position="87"/>
    </location>
</feature>
<dbReference type="PATRIC" id="fig|270351.10.peg.5157"/>
<protein>
    <submittedName>
        <fullName evidence="4">Peptidase</fullName>
    </submittedName>
</protein>
<name>A0A0C6FS11_9HYPH</name>
<evidence type="ECO:0000256" key="1">
    <source>
        <dbReference type="SAM" id="MobiDB-lite"/>
    </source>
</evidence>
<dbReference type="STRING" id="270351.Maq22A_c26900"/>
<proteinExistence type="predicted"/>
<evidence type="ECO:0000256" key="2">
    <source>
        <dbReference type="SAM" id="SignalP"/>
    </source>
</evidence>
<organism evidence="4 5">
    <name type="scientific">Methylobacterium aquaticum</name>
    <dbReference type="NCBI Taxonomy" id="270351"/>
    <lineage>
        <taxon>Bacteria</taxon>
        <taxon>Pseudomonadati</taxon>
        <taxon>Pseudomonadota</taxon>
        <taxon>Alphaproteobacteria</taxon>
        <taxon>Hyphomicrobiales</taxon>
        <taxon>Methylobacteriaceae</taxon>
        <taxon>Methylobacterium</taxon>
    </lineage>
</organism>
<dbReference type="EMBL" id="AP014704">
    <property type="protein sequence ID" value="BAQ48234.1"/>
    <property type="molecule type" value="Genomic_DNA"/>
</dbReference>
<keyword evidence="2" id="KW-0732">Signal</keyword>
<feature type="region of interest" description="Disordered" evidence="1">
    <location>
        <begin position="57"/>
        <end position="87"/>
    </location>
</feature>
<reference evidence="4 5" key="1">
    <citation type="journal article" date="2015" name="Genome Announc.">
        <title>Complete Genome Sequence of Methylobacterium aquaticum Strain 22A, Isolated from Racomitrium japonicum Moss.</title>
        <authorList>
            <person name="Tani A."/>
            <person name="Ogura Y."/>
            <person name="Hayashi T."/>
            <person name="Kimbara K."/>
        </authorList>
    </citation>
    <scope>NUCLEOTIDE SEQUENCE [LARGE SCALE GENOMIC DNA]</scope>
    <source>
        <strain evidence="4 5">MA-22A</strain>
    </source>
</reference>
<dbReference type="OrthoDB" id="9134997at2"/>
<feature type="compositionally biased region" description="Basic and acidic residues" evidence="1">
    <location>
        <begin position="57"/>
        <end position="75"/>
    </location>
</feature>
<reference evidence="5" key="2">
    <citation type="submission" date="2015-01" db="EMBL/GenBank/DDBJ databases">
        <title>Complete genome sequence of Methylobacterium aquaticum strain 22A.</title>
        <authorList>
            <person name="Tani A."/>
            <person name="Ogura Y."/>
            <person name="Hayashi T."/>
        </authorList>
    </citation>
    <scope>NUCLEOTIDE SEQUENCE [LARGE SCALE GENOMIC DNA]</scope>
    <source>
        <strain evidence="5">MA-22A</strain>
    </source>
</reference>
<sequence length="87" mass="9068">MTKLTIPAVAALILAGTGTAALADKVGADWMPIGQVIQKVEAAGYTQISEIEADDGHWEGEGMKDGKPMKFKADPRTGAILSEKAGK</sequence>
<dbReference type="AlphaFoldDB" id="A0A0C6FS11"/>
<dbReference type="Pfam" id="PF13670">
    <property type="entry name" value="PepSY_2"/>
    <property type="match status" value="1"/>
</dbReference>
<feature type="signal peptide" evidence="2">
    <location>
        <begin position="1"/>
        <end position="23"/>
    </location>
</feature>